<dbReference type="CDD" id="cd00685">
    <property type="entry name" value="Trans_IPPS_HT"/>
    <property type="match status" value="1"/>
</dbReference>
<dbReference type="InterPro" id="IPR033749">
    <property type="entry name" value="Polyprenyl_synt_CS"/>
</dbReference>
<keyword evidence="8" id="KW-1185">Reference proteome</keyword>
<dbReference type="PANTHER" id="PTHR12001:SF69">
    <property type="entry name" value="ALL TRANS-POLYPRENYL-DIPHOSPHATE SYNTHASE PDSS1"/>
    <property type="match status" value="1"/>
</dbReference>
<proteinExistence type="inferred from homology"/>
<name>A0A1R0L2V8_9PSEU</name>
<dbReference type="Gene3D" id="1.10.600.10">
    <property type="entry name" value="Farnesyl Diphosphate Synthase"/>
    <property type="match status" value="1"/>
</dbReference>
<evidence type="ECO:0000256" key="4">
    <source>
        <dbReference type="ARBA" id="ARBA00022723"/>
    </source>
</evidence>
<evidence type="ECO:0000256" key="5">
    <source>
        <dbReference type="ARBA" id="ARBA00022842"/>
    </source>
</evidence>
<dbReference type="GO" id="GO:0046872">
    <property type="term" value="F:metal ion binding"/>
    <property type="evidence" value="ECO:0007669"/>
    <property type="project" value="UniProtKB-KW"/>
</dbReference>
<reference evidence="7 8" key="1">
    <citation type="submission" date="2016-01" db="EMBL/GenBank/DDBJ databases">
        <title>Amycolatopsis coloradensis genome sequencing and assembly.</title>
        <authorList>
            <person name="Mayilraj S."/>
        </authorList>
    </citation>
    <scope>NUCLEOTIDE SEQUENCE [LARGE SCALE GENOMIC DNA]</scope>
    <source>
        <strain evidence="7 8">DSM 44225</strain>
    </source>
</reference>
<dbReference type="STRING" id="76021.BS329_03495"/>
<dbReference type="OrthoDB" id="4497239at2"/>
<dbReference type="PROSITE" id="PS00723">
    <property type="entry name" value="POLYPRENYL_SYNTHASE_1"/>
    <property type="match status" value="1"/>
</dbReference>
<dbReference type="GO" id="GO:0008299">
    <property type="term" value="P:isoprenoid biosynthetic process"/>
    <property type="evidence" value="ECO:0007669"/>
    <property type="project" value="InterPro"/>
</dbReference>
<keyword evidence="5" id="KW-0460">Magnesium</keyword>
<dbReference type="Proteomes" id="UP000187486">
    <property type="component" value="Unassembled WGS sequence"/>
</dbReference>
<gene>
    <name evidence="7" type="ORF">BS329_03495</name>
</gene>
<keyword evidence="3 6" id="KW-0808">Transferase</keyword>
<dbReference type="InterPro" id="IPR008949">
    <property type="entry name" value="Isoprenoid_synthase_dom_sf"/>
</dbReference>
<evidence type="ECO:0000256" key="2">
    <source>
        <dbReference type="ARBA" id="ARBA00006706"/>
    </source>
</evidence>
<evidence type="ECO:0000313" key="8">
    <source>
        <dbReference type="Proteomes" id="UP000187486"/>
    </source>
</evidence>
<keyword evidence="4" id="KW-0479">Metal-binding</keyword>
<dbReference type="SFLD" id="SFLDS00005">
    <property type="entry name" value="Isoprenoid_Synthase_Type_I"/>
    <property type="match status" value="1"/>
</dbReference>
<dbReference type="SMR" id="A0A1R0L2V8"/>
<dbReference type="GO" id="GO:0004659">
    <property type="term" value="F:prenyltransferase activity"/>
    <property type="evidence" value="ECO:0007669"/>
    <property type="project" value="InterPro"/>
</dbReference>
<dbReference type="InterPro" id="IPR000092">
    <property type="entry name" value="Polyprenyl_synt"/>
</dbReference>
<dbReference type="Pfam" id="PF00348">
    <property type="entry name" value="polyprenyl_synt"/>
    <property type="match status" value="1"/>
</dbReference>
<dbReference type="RefSeq" id="WP_076155589.1">
    <property type="nucleotide sequence ID" value="NZ_JBEZVB010000087.1"/>
</dbReference>
<comment type="similarity">
    <text evidence="2 6">Belongs to the FPP/GGPP synthase family.</text>
</comment>
<organism evidence="7 8">
    <name type="scientific">Amycolatopsis coloradensis</name>
    <dbReference type="NCBI Taxonomy" id="76021"/>
    <lineage>
        <taxon>Bacteria</taxon>
        <taxon>Bacillati</taxon>
        <taxon>Actinomycetota</taxon>
        <taxon>Actinomycetes</taxon>
        <taxon>Pseudonocardiales</taxon>
        <taxon>Pseudonocardiaceae</taxon>
        <taxon>Amycolatopsis</taxon>
    </lineage>
</organism>
<accession>A0A1R0L2V8</accession>
<evidence type="ECO:0000256" key="6">
    <source>
        <dbReference type="RuleBase" id="RU004466"/>
    </source>
</evidence>
<dbReference type="EMBL" id="MQUQ01000002">
    <property type="protein sequence ID" value="OLZ56693.1"/>
    <property type="molecule type" value="Genomic_DNA"/>
</dbReference>
<evidence type="ECO:0000313" key="7">
    <source>
        <dbReference type="EMBL" id="OLZ56693.1"/>
    </source>
</evidence>
<dbReference type="AlphaFoldDB" id="A0A1R0L2V8"/>
<comment type="cofactor">
    <cofactor evidence="1">
        <name>Mg(2+)</name>
        <dbReference type="ChEBI" id="CHEBI:18420"/>
    </cofactor>
</comment>
<dbReference type="PANTHER" id="PTHR12001">
    <property type="entry name" value="GERANYLGERANYL PYROPHOSPHATE SYNTHASE"/>
    <property type="match status" value="1"/>
</dbReference>
<evidence type="ECO:0000256" key="1">
    <source>
        <dbReference type="ARBA" id="ARBA00001946"/>
    </source>
</evidence>
<comment type="caution">
    <text evidence="7">The sequence shown here is derived from an EMBL/GenBank/DDBJ whole genome shotgun (WGS) entry which is preliminary data.</text>
</comment>
<evidence type="ECO:0000256" key="3">
    <source>
        <dbReference type="ARBA" id="ARBA00022679"/>
    </source>
</evidence>
<protein>
    <submittedName>
        <fullName evidence="7">Octaprenyl-diphosphate synthase</fullName>
    </submittedName>
</protein>
<dbReference type="SUPFAM" id="SSF48576">
    <property type="entry name" value="Terpenoid synthases"/>
    <property type="match status" value="1"/>
</dbReference>
<sequence>MSDPVQTRLERLTSGLVAPLREAVSGLISRPGKSLRSRMLTVSAGFGRFDPLRVARLGAVVELVHLASLVHDDVVDRAAIRRGGPAAHEVAGPEIAVLAGLACLGAAGTEAAEIGEDVAVAVSRTVSELAYGELLDVERAFDTELSLPDYVELVSRKTGVLFQLCCRLGGLESVADGEEAHELIAALGAFGLNWGIAFQILDDCLDLENTGNDKPAGTDHQLGLFGAPTLAALRTNTSGELSELLLSPSFDSGDLPRVCALVAAHGGFDSARDLAKVHLGRASAALDRTPDVPARWELAGMAGVA</sequence>